<keyword evidence="3" id="KW-0596">Phosphopantetheine</keyword>
<dbReference type="NCBIfam" id="NF003417">
    <property type="entry name" value="PRK04813.1"/>
    <property type="match status" value="3"/>
</dbReference>
<proteinExistence type="inferred from homology"/>
<comment type="similarity">
    <text evidence="2">Belongs to the ATP-dependent AMP-binding enzyme family.</text>
</comment>
<dbReference type="Gene3D" id="3.30.559.10">
    <property type="entry name" value="Chloramphenicol acetyltransferase-like domain"/>
    <property type="match status" value="3"/>
</dbReference>
<dbReference type="Gene3D" id="3.40.50.12780">
    <property type="entry name" value="N-terminal domain of ligase-like"/>
    <property type="match status" value="1"/>
</dbReference>
<dbReference type="Pfam" id="PF13193">
    <property type="entry name" value="AMP-binding_C"/>
    <property type="match status" value="3"/>
</dbReference>
<evidence type="ECO:0000259" key="6">
    <source>
        <dbReference type="PROSITE" id="PS50075"/>
    </source>
</evidence>
<feature type="domain" description="Carrier" evidence="6">
    <location>
        <begin position="864"/>
        <end position="939"/>
    </location>
</feature>
<dbReference type="Gene3D" id="2.30.38.10">
    <property type="entry name" value="Luciferase, Domain 3"/>
    <property type="match status" value="2"/>
</dbReference>
<dbReference type="PROSITE" id="PS00012">
    <property type="entry name" value="PHOSPHOPANTETHEINE"/>
    <property type="match status" value="2"/>
</dbReference>
<dbReference type="GO" id="GO:0005737">
    <property type="term" value="C:cytoplasm"/>
    <property type="evidence" value="ECO:0007669"/>
    <property type="project" value="TreeGrafter"/>
</dbReference>
<feature type="domain" description="Carrier" evidence="6">
    <location>
        <begin position="2986"/>
        <end position="3061"/>
    </location>
</feature>
<dbReference type="InterPro" id="IPR023213">
    <property type="entry name" value="CAT-like_dom_sf"/>
</dbReference>
<dbReference type="Gene3D" id="3.30.300.30">
    <property type="match status" value="3"/>
</dbReference>
<dbReference type="Pfam" id="PF00550">
    <property type="entry name" value="PP-binding"/>
    <property type="match status" value="3"/>
</dbReference>
<dbReference type="GO" id="GO:0008610">
    <property type="term" value="P:lipid biosynthetic process"/>
    <property type="evidence" value="ECO:0007669"/>
    <property type="project" value="UniProtKB-ARBA"/>
</dbReference>
<dbReference type="KEGG" id="tum:CBW65_20300"/>
<gene>
    <name evidence="7" type="ORF">CBW65_20300</name>
</gene>
<dbReference type="Pfam" id="PF00501">
    <property type="entry name" value="AMP-binding"/>
    <property type="match status" value="3"/>
</dbReference>
<dbReference type="PANTHER" id="PTHR45527:SF1">
    <property type="entry name" value="FATTY ACID SYNTHASE"/>
    <property type="match status" value="1"/>
</dbReference>
<reference evidence="8" key="1">
    <citation type="submission" date="2017-05" db="EMBL/GenBank/DDBJ databases">
        <authorList>
            <person name="Sung H."/>
        </authorList>
    </citation>
    <scope>NUCLEOTIDE SEQUENCE [LARGE SCALE GENOMIC DNA]</scope>
    <source>
        <strain evidence="8">AR23208</strain>
    </source>
</reference>
<dbReference type="SMART" id="SM00823">
    <property type="entry name" value="PKS_PP"/>
    <property type="match status" value="3"/>
</dbReference>
<dbReference type="CDD" id="cd19531">
    <property type="entry name" value="LCL_NRPS-like"/>
    <property type="match status" value="3"/>
</dbReference>
<comment type="cofactor">
    <cofactor evidence="1">
        <name>pantetheine 4'-phosphate</name>
        <dbReference type="ChEBI" id="CHEBI:47942"/>
    </cofactor>
</comment>
<dbReference type="NCBIfam" id="TIGR01733">
    <property type="entry name" value="AA-adenyl-dom"/>
    <property type="match status" value="3"/>
</dbReference>
<dbReference type="InterPro" id="IPR006162">
    <property type="entry name" value="Ppantetheine_attach_site"/>
</dbReference>
<evidence type="ECO:0000313" key="8">
    <source>
        <dbReference type="Proteomes" id="UP000195437"/>
    </source>
</evidence>
<dbReference type="GO" id="GO:0043041">
    <property type="term" value="P:amino acid activation for nonribosomal peptide biosynthetic process"/>
    <property type="evidence" value="ECO:0007669"/>
    <property type="project" value="TreeGrafter"/>
</dbReference>
<dbReference type="InterPro" id="IPR009081">
    <property type="entry name" value="PP-bd_ACP"/>
</dbReference>
<dbReference type="GO" id="GO:0044550">
    <property type="term" value="P:secondary metabolite biosynthetic process"/>
    <property type="evidence" value="ECO:0007669"/>
    <property type="project" value="UniProtKB-ARBA"/>
</dbReference>
<dbReference type="InterPro" id="IPR010071">
    <property type="entry name" value="AA_adenyl_dom"/>
</dbReference>
<dbReference type="GO" id="GO:0003824">
    <property type="term" value="F:catalytic activity"/>
    <property type="evidence" value="ECO:0007669"/>
    <property type="project" value="InterPro"/>
</dbReference>
<dbReference type="CDD" id="cd05930">
    <property type="entry name" value="A_NRPS"/>
    <property type="match status" value="2"/>
</dbReference>
<dbReference type="InterPro" id="IPR020806">
    <property type="entry name" value="PKS_PP-bd"/>
</dbReference>
<dbReference type="Pfam" id="PF00668">
    <property type="entry name" value="Condensation"/>
    <property type="match status" value="3"/>
</dbReference>
<protein>
    <recommendedName>
        <fullName evidence="6">Carrier domain-containing protein</fullName>
    </recommendedName>
</protein>
<dbReference type="PROSITE" id="PS00455">
    <property type="entry name" value="AMP_BINDING"/>
    <property type="match status" value="3"/>
</dbReference>
<keyword evidence="5" id="KW-0045">Antibiotic biosynthesis</keyword>
<dbReference type="InterPro" id="IPR036736">
    <property type="entry name" value="ACP-like_sf"/>
</dbReference>
<dbReference type="InterPro" id="IPR020845">
    <property type="entry name" value="AMP-binding_CS"/>
</dbReference>
<dbReference type="InterPro" id="IPR001242">
    <property type="entry name" value="Condensation_dom"/>
</dbReference>
<feature type="domain" description="Carrier" evidence="6">
    <location>
        <begin position="1919"/>
        <end position="1994"/>
    </location>
</feature>
<dbReference type="SUPFAM" id="SSF56801">
    <property type="entry name" value="Acetyl-CoA synthetase-like"/>
    <property type="match status" value="3"/>
</dbReference>
<dbReference type="PANTHER" id="PTHR45527">
    <property type="entry name" value="NONRIBOSOMAL PEPTIDE SYNTHETASE"/>
    <property type="match status" value="1"/>
</dbReference>
<keyword evidence="8" id="KW-1185">Reference proteome</keyword>
<dbReference type="GO" id="GO:0017000">
    <property type="term" value="P:antibiotic biosynthetic process"/>
    <property type="evidence" value="ECO:0007669"/>
    <property type="project" value="UniProtKB-KW"/>
</dbReference>
<dbReference type="Gene3D" id="1.10.1200.10">
    <property type="entry name" value="ACP-like"/>
    <property type="match status" value="3"/>
</dbReference>
<dbReference type="InterPro" id="IPR025110">
    <property type="entry name" value="AMP-bd_C"/>
</dbReference>
<dbReference type="Gene3D" id="3.30.559.30">
    <property type="entry name" value="Nonribosomal peptide synthetase, condensation domain"/>
    <property type="match status" value="3"/>
</dbReference>
<organism evidence="7 8">
    <name type="scientific">Tumebacillus avium</name>
    <dbReference type="NCBI Taxonomy" id="1903704"/>
    <lineage>
        <taxon>Bacteria</taxon>
        <taxon>Bacillati</taxon>
        <taxon>Bacillota</taxon>
        <taxon>Bacilli</taxon>
        <taxon>Bacillales</taxon>
        <taxon>Alicyclobacillaceae</taxon>
        <taxon>Tumebacillus</taxon>
    </lineage>
</organism>
<dbReference type="Gene3D" id="3.40.50.980">
    <property type="match status" value="4"/>
</dbReference>
<dbReference type="SUPFAM" id="SSF47336">
    <property type="entry name" value="ACP-like"/>
    <property type="match status" value="3"/>
</dbReference>
<dbReference type="InterPro" id="IPR045851">
    <property type="entry name" value="AMP-bd_C_sf"/>
</dbReference>
<dbReference type="InterPro" id="IPR001031">
    <property type="entry name" value="Thioesterase"/>
</dbReference>
<dbReference type="FunFam" id="1.10.1200.10:FF:000005">
    <property type="entry name" value="Nonribosomal peptide synthetase 1"/>
    <property type="match status" value="3"/>
</dbReference>
<dbReference type="Proteomes" id="UP000195437">
    <property type="component" value="Chromosome"/>
</dbReference>
<keyword evidence="4" id="KW-0597">Phosphoprotein</keyword>
<dbReference type="InterPro" id="IPR042099">
    <property type="entry name" value="ANL_N_sf"/>
</dbReference>
<dbReference type="EMBL" id="CP021434">
    <property type="protein sequence ID" value="ARU63054.1"/>
    <property type="molecule type" value="Genomic_DNA"/>
</dbReference>
<dbReference type="SUPFAM" id="SSF52777">
    <property type="entry name" value="CoA-dependent acyltransferases"/>
    <property type="match status" value="6"/>
</dbReference>
<accession>A0A1Y0IUP9</accession>
<dbReference type="InterPro" id="IPR029058">
    <property type="entry name" value="AB_hydrolase_fold"/>
</dbReference>
<evidence type="ECO:0000256" key="3">
    <source>
        <dbReference type="ARBA" id="ARBA00022450"/>
    </source>
</evidence>
<dbReference type="CDD" id="cd12114">
    <property type="entry name" value="A_NRPS_TlmIV_like"/>
    <property type="match status" value="1"/>
</dbReference>
<dbReference type="Gene3D" id="3.40.50.1820">
    <property type="entry name" value="alpha/beta hydrolase"/>
    <property type="match status" value="1"/>
</dbReference>
<dbReference type="SUPFAM" id="SSF53474">
    <property type="entry name" value="alpha/beta-Hydrolases"/>
    <property type="match status" value="1"/>
</dbReference>
<dbReference type="PROSITE" id="PS50075">
    <property type="entry name" value="CARRIER"/>
    <property type="match status" value="3"/>
</dbReference>
<dbReference type="GO" id="GO:0031177">
    <property type="term" value="F:phosphopantetheine binding"/>
    <property type="evidence" value="ECO:0007669"/>
    <property type="project" value="InterPro"/>
</dbReference>
<dbReference type="InterPro" id="IPR000873">
    <property type="entry name" value="AMP-dep_synth/lig_dom"/>
</dbReference>
<evidence type="ECO:0000256" key="1">
    <source>
        <dbReference type="ARBA" id="ARBA00001957"/>
    </source>
</evidence>
<dbReference type="FunFam" id="2.30.38.10:FF:000001">
    <property type="entry name" value="Non-ribosomal peptide synthetase PvdI"/>
    <property type="match status" value="1"/>
</dbReference>
<evidence type="ECO:0000256" key="5">
    <source>
        <dbReference type="ARBA" id="ARBA00023194"/>
    </source>
</evidence>
<name>A0A1Y0IUP9_9BACL</name>
<dbReference type="Pfam" id="PF00975">
    <property type="entry name" value="Thioesterase"/>
    <property type="match status" value="1"/>
</dbReference>
<dbReference type="FunFam" id="3.30.559.10:FF:000012">
    <property type="entry name" value="Non-ribosomal peptide synthetase"/>
    <property type="match status" value="2"/>
</dbReference>
<evidence type="ECO:0000256" key="4">
    <source>
        <dbReference type="ARBA" id="ARBA00022553"/>
    </source>
</evidence>
<evidence type="ECO:0000313" key="7">
    <source>
        <dbReference type="EMBL" id="ARU63054.1"/>
    </source>
</evidence>
<dbReference type="OrthoDB" id="9765680at2"/>
<sequence>MPFDLEKGPLLRAGLIRMGVQEHLLFVTMHHIISDGWSLGVLVQELGVLYSAFLQGQASPLPELPIQYGDYADWQNEWLQGEVLDEQLSYWRKQLDGELTVLQLPTDRPRPPVQTFSGSSQRFKLSAQLSKELNDLSRREGTTLFITLLAAFKTLLYRYTGQEDLTVGTPIAGRSRGETEQLIGLFINTLVLRSNLSGGLAFNELLQQVSAQVLEAYDYQDLPFEKLVEELQPERNMSHPPLFQVMFILQNAPLQKLELPGVTLQPLDVNNATAKLDLTLAMVEDEQGLHGVVEYNTDLFDPATIERLCAHFLQVLEGIAADPQQQLAALPLTTAEERQQILVEWNDTDAPVSEALLHTLFYERVPEYGEKIAVLAHDRTLTYQELFQRSNQVGHRLQGAEKNTLVAVVMEKGWEQAVAVYGILAAGAAYLPIDPKAPPERILHLLDYGQVRYVLTQSRIVERLDWPQGVEVIAVDSAEIETYSTEPLPVVQEPTDLAYVIFTSGSTGLPKGVVIDHRGAVNTILDMNRRFAVSADDNVFGVSSLGFDLSVYDIFGTLAAGGTLVLPEADQALDPAHWADLMHRHSITVWNSAPALAKLLVEFVTLHKKGLPSCLRMVWMSGDWIPLTLPTQLKELVPGIAVHSLGGATEASIWSITYPIAEIDPTWTSIPYGRPMVNQKFFVLNGALEPCPAGVTGDLYIGGIGLALGYWRDQEKTNASFLTHPQTGERLYRTGDQGRYRTDGVIEFMGRVDNQVKIRGFRIELGEIEATLTRHPLVQAAVVLVREDVPGDRRLVAYVVPVSNANPELEGLRDLCKSKLPDYMVPSAFLVLETLPVTANGKLDRKALPVPDRSLFETKTEYVAPSTPLEETLAQLWGEVLGLERVSVRANFFELGGHSLLATQVVTRAGALLDLELPLRTLFEAPTITGWAQRIEMARQNSPDTHLPPLLPADRVNGTAPLSFAQERMWFVDRLEEGRSAAYNIPIALRLTGELDHAAMRKSFQQIVARHEALRTTFAVVEGEPVGIIADFLQLDIPVLDLQGEADQETAVARLTAAEAKRPYDLSQDALLRVKLLQLAADEHVLLLNMHHIISDGWSIGVLVREFTALYEAFVQREEPNLPALPVQVADYAVWQREHLQGEVLEAELSYWKNQLGGDLPRLQLPSDPAVQPTGHSARRVLHLPVELTSSLKALSAQTGTTLFMTLLAAYKLLLSRLSGQEDIIVGTPIAGRSRVETEPLIGMFLNTLALRTDLSGNPTFRELLGRVRDTTLGAYAHQELPFEKIVEAIQPERTLHRNPVFDVLVNFLNLPKQSADLPGLHLETIEVEHESKFLMTLYLHEADDELTMSLVYQTDHYSRARIDSMLDQFRQLLVEIAQQSDRSIRDYSLLTAAAQQFLPDPSALLAEPAHELVHEAVAAWAVQTPSRTAIQQGEMSWSYEELQARATSIAHHLLASGLHKEDRVALIGTRSFGYIAAMLGVFLTGGVLVAIDRSLPQQRQEQMLQAAGTPHTLLITDEQEAGIHAVISPNTGRIQGAAATGDGMLPEVQREDAAYLFFTSGTTGLPKGVLGTHKGLSHFLQWQRETFGVNPADKSAQLTHLSFDVVLRDIFLPLTSGATLCLPPVLDDLSAETILPWLAATGITILHTVPSLAQSWLQSAGTGVSLDSLRCLFSAGEPLTDSFVHAWRTRFPGAGELINLYGPTETTLAKCFYVVPPTPHAGIQPVGHTLPETQALVLSASGQLCGVGEAGEIVIRTPFCTRGYLNAADEDAARFVRNPFSQQPNDLLYRTGDRGRYRPDGTLDILGRVDDQVKIRGVRIQLTEIAATLAQHPAVASSTVLDWKDEGMTWLAAYVTIRDGQTVTAPELRQFLEQRLPAAMVPSAYVALDRLPLTSNGKVDRKDLPKPDKMTQTTAYIAPRTATEQLLADIWRDVLQLERVGLHDHFFEAGGHSLLAMQVIARIRQVCQAELPLRTVFECPTLEQLAGRIDEAHSREQTVNELPLPKAPRDVSLPLSFSQQRLWFIDQLEPNSSVYNIPISVRLNGRFDAEILKRSFAELLRRHESLRTNVITRDGVGEQVIRGTAELELPFHDISQLPEGERDAQLLRLLADVVQQPFSLADDLLIRAALIRTGTDEHVVAVTMHHIISDGWSLGLFIREMGQLYNAFAKGEESSLAELPYQYADYAVWQREWLQGDEREKQLRYWTDRLSGKIPVLELPTDHPRKAAVSYAGTTETISLPHELVQTLEALTQQSGATLYMTLLAAFNTLLYRYAGQTDIILGTPVAGRTRSEWEGLIGFFVNTLALRTDLSGNPTFRELLGRVKEVSLGAFAHQDLPLEELIDELQLDRDLSRNPLFQVMFVMQNMPPLPRQGEDELELEALEVERGTSKFDLTLTIIPTGEGWAASFEYKTSLFTRATIRRMCGHLLMLLQGIADNPDQTLDDLPILSAEEEQRILIEWNDTAVPFPDDKVLHELFEEQVQRTPDNIAAVYDGNTLTYAELDRRANQLARHLQTYGVGPDVAVGVCVERSLELVIALVGILKAGGAYLPIDTEAPSERIAQVLDDAQAPVVLALENMRGTLPTKSAAQLYLDTDWHLIAEQADTKPHSGVTPDHLVSIYYTSGSTGKPKGVANPHRGWVNRMCWMQRQHGLQAHESVLQKTTLTFDDAAVEFYWPLMVGAKIVLLPPKLHRDPRAILDAAVEHGVAVLQFVPSMLAMVIDSITPEDRAALNTVRVVVSSGEALRAELVRQFLEKMPGHLHNTWGATEVSIDSTIRTCTWDDVQEGEIVSVGRPIDNNTCYVLDRNMRPVPVGVAGDLYLGGIGLARGYFNNPERTAMAFLPNPFAPGELLYKTGDRGYFKPDGQIKFLGREDDQIKIRGMRVELGEIESVLDLHDAVKSCVVAAHEYTPGDKRLAAYVVLHDTAGVTTQELRAFLKAKLPDYMVPPFLLTLDRLPLTANGKVDRKALPLPGDLDFERDTAFVAPTSAAEAKLAAIWEELLDIRPVGIKDNFFSLGGHSILAVRLMSRVQQEFGRQVPLAALFQEGTVEALALLLQEQAEQREASPLVPIKTDGDKTPLFLFHPGTGNVLAYYGLARALPEDQQVYGLQVPALEADVPVLDRVEELAASYLHWMQSVQPQGPYLLGGWSFGGLLAYEVAQQLRTAGETVELLAMFDAAVPLPTPEEQLLSEAEFSVSYCQNMAERLKLDLSVKGIELDPHNIEAALRDFLELGKEHNILPHDFGYEQFRRLLRVSAANERASGSYQPTPYPGDMTLFRAAEQPAEAERQAALGWEMLVQGRLDVHEVPGDHDTIVLPPHVQTLAEQLSAALCKAHAAIAANAQRVTIN</sequence>
<evidence type="ECO:0000256" key="2">
    <source>
        <dbReference type="ARBA" id="ARBA00006432"/>
    </source>
</evidence>
<dbReference type="FunFam" id="3.30.300.30:FF:000010">
    <property type="entry name" value="Enterobactin synthetase component F"/>
    <property type="match status" value="2"/>
</dbReference>
<dbReference type="FunFam" id="3.40.50.12780:FF:000012">
    <property type="entry name" value="Non-ribosomal peptide synthetase"/>
    <property type="match status" value="2"/>
</dbReference>
<dbReference type="FunFam" id="3.40.50.980:FF:000001">
    <property type="entry name" value="Non-ribosomal peptide synthetase"/>
    <property type="match status" value="2"/>
</dbReference>